<protein>
    <submittedName>
        <fullName evidence="7">Fimbrial protein</fullName>
    </submittedName>
</protein>
<keyword evidence="4" id="KW-0281">Fimbrium</keyword>
<dbReference type="RefSeq" id="WP_215371086.1">
    <property type="nucleotide sequence ID" value="NZ_JAGTIS010000002.1"/>
</dbReference>
<evidence type="ECO:0000256" key="1">
    <source>
        <dbReference type="ARBA" id="ARBA00004561"/>
    </source>
</evidence>
<dbReference type="InterPro" id="IPR008966">
    <property type="entry name" value="Adhesion_dom_sf"/>
</dbReference>
<evidence type="ECO:0000259" key="6">
    <source>
        <dbReference type="Pfam" id="PF00419"/>
    </source>
</evidence>
<dbReference type="Proteomes" id="UP001519667">
    <property type="component" value="Unassembled WGS sequence"/>
</dbReference>
<dbReference type="InterPro" id="IPR036937">
    <property type="entry name" value="Adhesion_dom_fimbrial_sf"/>
</dbReference>
<dbReference type="Gene3D" id="2.60.40.3310">
    <property type="match status" value="1"/>
</dbReference>
<dbReference type="Gene3D" id="2.60.40.1090">
    <property type="entry name" value="Fimbrial-type adhesion domain"/>
    <property type="match status" value="1"/>
</dbReference>
<reference evidence="7 8" key="1">
    <citation type="submission" date="2021-04" db="EMBL/GenBank/DDBJ databases">
        <title>Pseudomonas boanensis sp. nov., a bacterium isolated from river water used for household purposes in Boane District, Mozambique.</title>
        <authorList>
            <person name="Nicklasson M."/>
            <person name="Martin-Rodriguez A.J."/>
            <person name="Thorell K."/>
            <person name="Neves L."/>
            <person name="Mussagy A."/>
            <person name="Rydberg H.A."/>
            <person name="Hernroth B."/>
            <person name="Svensson-Stadler L."/>
            <person name="Sjoling A."/>
        </authorList>
    </citation>
    <scope>NUCLEOTIDE SEQUENCE [LARGE SCALE GENOMIC DNA]</scope>
    <source>
        <strain evidence="7 8">DB1</strain>
    </source>
</reference>
<evidence type="ECO:0000256" key="5">
    <source>
        <dbReference type="SAM" id="SignalP"/>
    </source>
</evidence>
<accession>A0ABS5XCI3</accession>
<feature type="chain" id="PRO_5046660654" evidence="5">
    <location>
        <begin position="20"/>
        <end position="324"/>
    </location>
</feature>
<organism evidence="7 8">
    <name type="scientific">Metapseudomonas boanensis</name>
    <dbReference type="NCBI Taxonomy" id="2822138"/>
    <lineage>
        <taxon>Bacteria</taxon>
        <taxon>Pseudomonadati</taxon>
        <taxon>Pseudomonadota</taxon>
        <taxon>Gammaproteobacteria</taxon>
        <taxon>Pseudomonadales</taxon>
        <taxon>Pseudomonadaceae</taxon>
        <taxon>Metapseudomonas</taxon>
    </lineage>
</organism>
<keyword evidence="3 5" id="KW-0732">Signal</keyword>
<dbReference type="InterPro" id="IPR000259">
    <property type="entry name" value="Adhesion_dom_fimbrial"/>
</dbReference>
<dbReference type="PROSITE" id="PS51257">
    <property type="entry name" value="PROKAR_LIPOPROTEIN"/>
    <property type="match status" value="1"/>
</dbReference>
<dbReference type="Pfam" id="PF00419">
    <property type="entry name" value="Fimbrial"/>
    <property type="match status" value="1"/>
</dbReference>
<feature type="domain" description="Fimbrial-type adhesion" evidence="6">
    <location>
        <begin position="190"/>
        <end position="323"/>
    </location>
</feature>
<dbReference type="PANTHER" id="PTHR33420:SF12">
    <property type="entry name" value="FIMBRIN-LIKE PROTEIN FIMI-RELATED"/>
    <property type="match status" value="1"/>
</dbReference>
<comment type="subcellular location">
    <subcellularLocation>
        <location evidence="1">Fimbrium</location>
    </subcellularLocation>
</comment>
<keyword evidence="8" id="KW-1185">Reference proteome</keyword>
<dbReference type="InterPro" id="IPR050263">
    <property type="entry name" value="Bact_Fimbrial_Adh_Pro"/>
</dbReference>
<dbReference type="SUPFAM" id="SSF49401">
    <property type="entry name" value="Bacterial adhesins"/>
    <property type="match status" value="1"/>
</dbReference>
<evidence type="ECO:0000256" key="4">
    <source>
        <dbReference type="ARBA" id="ARBA00023263"/>
    </source>
</evidence>
<evidence type="ECO:0000313" key="8">
    <source>
        <dbReference type="Proteomes" id="UP001519667"/>
    </source>
</evidence>
<sequence length="324" mass="34457">MHRILWPLLLLLGAPAAWAGCKFEDGYAKSQSSISIDNTLMVPRDAPLGSELFDSGWKIASGPHIKCSGGGNVSGRHSGNFGAVVQGVPGNREGSVLATNVPGVGIQALWCNEGVCTTNHMDLDPPTSINWTVNAFSYHLKSSSWWVRLVKTGPVDPGTHTFNGTVTIRYIDLDVAELNVHGTIDSGTLACQLETPNLVVQLPSVTVGELHSGRELPGKQFEAALKCDPGIRLSYQIDALHPSAVADVMANDSGPGMATDVGVRLYRDGPGGMEVVPLSKRVLHTVSTQDGALHIPLIARYYKLGEHVSSGNLSTTANLVLSYE</sequence>
<proteinExistence type="inferred from homology"/>
<dbReference type="EMBL" id="JAGTIS010000002">
    <property type="protein sequence ID" value="MBT8765399.1"/>
    <property type="molecule type" value="Genomic_DNA"/>
</dbReference>
<comment type="caution">
    <text evidence="7">The sequence shown here is derived from an EMBL/GenBank/DDBJ whole genome shotgun (WGS) entry which is preliminary data.</text>
</comment>
<evidence type="ECO:0000256" key="3">
    <source>
        <dbReference type="ARBA" id="ARBA00022729"/>
    </source>
</evidence>
<dbReference type="PANTHER" id="PTHR33420">
    <property type="entry name" value="FIMBRIAL SUBUNIT ELFA-RELATED"/>
    <property type="match status" value="1"/>
</dbReference>
<gene>
    <name evidence="7" type="ORF">J7302_04515</name>
</gene>
<name>A0ABS5XCI3_9GAMM</name>
<evidence type="ECO:0000256" key="2">
    <source>
        <dbReference type="ARBA" id="ARBA00006671"/>
    </source>
</evidence>
<feature type="signal peptide" evidence="5">
    <location>
        <begin position="1"/>
        <end position="19"/>
    </location>
</feature>
<comment type="similarity">
    <text evidence="2">Belongs to the fimbrial protein family.</text>
</comment>
<evidence type="ECO:0000313" key="7">
    <source>
        <dbReference type="EMBL" id="MBT8765399.1"/>
    </source>
</evidence>